<dbReference type="Proteomes" id="UP000541109">
    <property type="component" value="Unassembled WGS sequence"/>
</dbReference>
<gene>
    <name evidence="1" type="ORF">H2509_08070</name>
</gene>
<evidence type="ECO:0000313" key="1">
    <source>
        <dbReference type="EMBL" id="MBA5777085.1"/>
    </source>
</evidence>
<proteinExistence type="predicted"/>
<evidence type="ECO:0000313" key="2">
    <source>
        <dbReference type="Proteomes" id="UP000541109"/>
    </source>
</evidence>
<dbReference type="AlphaFoldDB" id="A0A839AD87"/>
<keyword evidence="2" id="KW-1185">Reference proteome</keyword>
<dbReference type="RefSeq" id="WP_182164152.1">
    <property type="nucleotide sequence ID" value="NZ_JACFXV010000046.1"/>
</dbReference>
<dbReference type="InterPro" id="IPR009593">
    <property type="entry name" value="DUF1203"/>
</dbReference>
<comment type="caution">
    <text evidence="1">The sequence shown here is derived from an EMBL/GenBank/DDBJ whole genome shotgun (WGS) entry which is preliminary data.</text>
</comment>
<organism evidence="1 2">
    <name type="scientific">Stappia albiluteola</name>
    <dbReference type="NCBI Taxonomy" id="2758565"/>
    <lineage>
        <taxon>Bacteria</taxon>
        <taxon>Pseudomonadati</taxon>
        <taxon>Pseudomonadota</taxon>
        <taxon>Alphaproteobacteria</taxon>
        <taxon>Hyphomicrobiales</taxon>
        <taxon>Stappiaceae</taxon>
        <taxon>Stappia</taxon>
    </lineage>
</organism>
<name>A0A839AD87_9HYPH</name>
<dbReference type="EMBL" id="JACFXV010000046">
    <property type="protein sequence ID" value="MBA5777085.1"/>
    <property type="molecule type" value="Genomic_DNA"/>
</dbReference>
<accession>A0A839AD87</accession>
<dbReference type="PIRSF" id="PIRSF034110">
    <property type="entry name" value="DUF1203"/>
    <property type="match status" value="1"/>
</dbReference>
<protein>
    <submittedName>
        <fullName evidence="1">DUF1203 domain-containing protein</fullName>
    </submittedName>
</protein>
<reference evidence="1 2" key="1">
    <citation type="submission" date="2020-07" db="EMBL/GenBank/DDBJ databases">
        <title>Stappia sp., F7233, whole genome shotgun sequencing project.</title>
        <authorList>
            <person name="Jiang S."/>
            <person name="Liu Z.W."/>
            <person name="Du Z.J."/>
        </authorList>
    </citation>
    <scope>NUCLEOTIDE SEQUENCE [LARGE SCALE GENOMIC DNA]</scope>
    <source>
        <strain evidence="1 2">F7233</strain>
    </source>
</reference>
<dbReference type="Pfam" id="PF06718">
    <property type="entry name" value="DUF1203"/>
    <property type="match status" value="1"/>
</dbReference>
<sequence>MTRLRFQALATETVERYRAGEPDANGLAPERHPSAGQGYPCRHCLREIGEGNPFLVLAHRPFPTPQPYAEVGPIFLCAKPCDRHAESDEAPAMFLAWERLLLRGYGADDRIVYGTGKVVPTSELGDYARALLSRPEIAYVHVRSASNNCYQARIDRA</sequence>